<comment type="caution">
    <text evidence="2">The sequence shown here is derived from an EMBL/GenBank/DDBJ whole genome shotgun (WGS) entry which is preliminary data.</text>
</comment>
<dbReference type="EMBL" id="QCYG01000025">
    <property type="protein sequence ID" value="PVA05182.1"/>
    <property type="molecule type" value="Genomic_DNA"/>
</dbReference>
<dbReference type="Gene3D" id="3.40.630.10">
    <property type="entry name" value="Zn peptidases"/>
    <property type="match status" value="1"/>
</dbReference>
<feature type="transmembrane region" description="Helical" evidence="1">
    <location>
        <begin position="44"/>
        <end position="63"/>
    </location>
</feature>
<protein>
    <submittedName>
        <fullName evidence="2">Uncharacterized protein</fullName>
    </submittedName>
</protein>
<keyword evidence="1" id="KW-0812">Transmembrane</keyword>
<proteinExistence type="predicted"/>
<organism evidence="2 3">
    <name type="scientific">Thalassorhabdomicrobium marinisediminis</name>
    <dbReference type="NCBI Taxonomy" id="2170577"/>
    <lineage>
        <taxon>Bacteria</taxon>
        <taxon>Pseudomonadati</taxon>
        <taxon>Pseudomonadota</taxon>
        <taxon>Alphaproteobacteria</taxon>
        <taxon>Rhodobacterales</taxon>
        <taxon>Paracoccaceae</taxon>
        <taxon>Thalassorhabdomicrobium</taxon>
    </lineage>
</organism>
<evidence type="ECO:0000256" key="1">
    <source>
        <dbReference type="SAM" id="Phobius"/>
    </source>
</evidence>
<keyword evidence="1" id="KW-0472">Membrane</keyword>
<accession>A0A2T7FSR9</accession>
<reference evidence="2 3" key="1">
    <citation type="submission" date="2018-04" db="EMBL/GenBank/DDBJ databases">
        <title>Pelagivirga bohaiensis gen. nov., sp. nov., a bacterium isolated from the Bohai Sea.</title>
        <authorList>
            <person name="Ji X."/>
        </authorList>
    </citation>
    <scope>NUCLEOTIDE SEQUENCE [LARGE SCALE GENOMIC DNA]</scope>
    <source>
        <strain evidence="2 3">BH-SD16</strain>
    </source>
</reference>
<evidence type="ECO:0000313" key="2">
    <source>
        <dbReference type="EMBL" id="PVA05182.1"/>
    </source>
</evidence>
<keyword evidence="1" id="KW-1133">Transmembrane helix</keyword>
<dbReference type="AlphaFoldDB" id="A0A2T7FSR9"/>
<evidence type="ECO:0000313" key="3">
    <source>
        <dbReference type="Proteomes" id="UP000244817"/>
    </source>
</evidence>
<name>A0A2T7FSR9_9RHOB</name>
<dbReference type="Proteomes" id="UP000244817">
    <property type="component" value="Unassembled WGS sequence"/>
</dbReference>
<gene>
    <name evidence="2" type="ORF">DC363_16560</name>
</gene>
<dbReference type="SUPFAM" id="SSF53187">
    <property type="entry name" value="Zn-dependent exopeptidases"/>
    <property type="match status" value="1"/>
</dbReference>
<keyword evidence="3" id="KW-1185">Reference proteome</keyword>
<sequence>MLRGLEPQTMDPILRDALEAGARAAWPGRWRILSSGALHDARNVARLMPVAMLFVPLIVRIRIVSLRMV</sequence>